<dbReference type="AlphaFoldDB" id="A0A8K1CEU6"/>
<evidence type="ECO:0000313" key="2">
    <source>
        <dbReference type="Proteomes" id="UP000794436"/>
    </source>
</evidence>
<name>A0A8K1CEU6_PYTOL</name>
<dbReference type="Proteomes" id="UP000794436">
    <property type="component" value="Unassembled WGS sequence"/>
</dbReference>
<dbReference type="OrthoDB" id="434211at2759"/>
<keyword evidence="2" id="KW-1185">Reference proteome</keyword>
<proteinExistence type="predicted"/>
<reference evidence="1" key="1">
    <citation type="submission" date="2019-03" db="EMBL/GenBank/DDBJ databases">
        <title>Long read genome sequence of the mycoparasitic Pythium oligandrum ATCC 38472 isolated from sugarbeet rhizosphere.</title>
        <authorList>
            <person name="Gaulin E."/>
        </authorList>
    </citation>
    <scope>NUCLEOTIDE SEQUENCE</scope>
    <source>
        <strain evidence="1">ATCC 38472_TT</strain>
    </source>
</reference>
<gene>
    <name evidence="1" type="ORF">Poli38472_009647</name>
</gene>
<protein>
    <submittedName>
        <fullName evidence="1">Uncharacterized protein</fullName>
    </submittedName>
</protein>
<accession>A0A8K1CEU6</accession>
<dbReference type="EMBL" id="SPLM01000074">
    <property type="protein sequence ID" value="TMW62154.1"/>
    <property type="molecule type" value="Genomic_DNA"/>
</dbReference>
<comment type="caution">
    <text evidence="1">The sequence shown here is derived from an EMBL/GenBank/DDBJ whole genome shotgun (WGS) entry which is preliminary data.</text>
</comment>
<evidence type="ECO:0000313" key="1">
    <source>
        <dbReference type="EMBL" id="TMW62154.1"/>
    </source>
</evidence>
<sequence length="320" mass="35629">MPVEIRYMLAGTASPVAVNDVALEPTALIAELKDLIKAAHPQALRRFDSTELELFLIPPDLARGFQRQFLDDQVSQEAVQVITNATPPMMAERSLHDVSTSSSLQIFVVVPNSIEDTKLIRGALPFFTELPLIKLHRGEWLLFLSQIPAKRRVLFLTSNPPVHFDGRTMWTYSGSILPDEYLSPYLICLMDFAGDCSGYKNTLLKKNNSLVICSRLPPKGEDVFSNTFSFPDVHHLPLWTAPDLKKVANILTSSRRSNWRSRFSCLGGIPRAVFADGDDPEGELVLACHNFSLRDFGPNGITPATHASQLFIHIACDPPF</sequence>
<organism evidence="1 2">
    <name type="scientific">Pythium oligandrum</name>
    <name type="common">Mycoparasitic fungus</name>
    <dbReference type="NCBI Taxonomy" id="41045"/>
    <lineage>
        <taxon>Eukaryota</taxon>
        <taxon>Sar</taxon>
        <taxon>Stramenopiles</taxon>
        <taxon>Oomycota</taxon>
        <taxon>Peronosporomycetes</taxon>
        <taxon>Pythiales</taxon>
        <taxon>Pythiaceae</taxon>
        <taxon>Pythium</taxon>
    </lineage>
</organism>